<feature type="region of interest" description="Disordered" evidence="1">
    <location>
        <begin position="487"/>
        <end position="508"/>
    </location>
</feature>
<organism evidence="2 3">
    <name type="scientific">Piloderma croceum (strain F 1598)</name>
    <dbReference type="NCBI Taxonomy" id="765440"/>
    <lineage>
        <taxon>Eukaryota</taxon>
        <taxon>Fungi</taxon>
        <taxon>Dikarya</taxon>
        <taxon>Basidiomycota</taxon>
        <taxon>Agaricomycotina</taxon>
        <taxon>Agaricomycetes</taxon>
        <taxon>Agaricomycetidae</taxon>
        <taxon>Atheliales</taxon>
        <taxon>Atheliaceae</taxon>
        <taxon>Piloderma</taxon>
    </lineage>
</organism>
<reference evidence="2 3" key="1">
    <citation type="submission" date="2014-04" db="EMBL/GenBank/DDBJ databases">
        <authorList>
            <consortium name="DOE Joint Genome Institute"/>
            <person name="Kuo A."/>
            <person name="Tarkka M."/>
            <person name="Buscot F."/>
            <person name="Kohler A."/>
            <person name="Nagy L.G."/>
            <person name="Floudas D."/>
            <person name="Copeland A."/>
            <person name="Barry K.W."/>
            <person name="Cichocki N."/>
            <person name="Veneault-Fourrey C."/>
            <person name="LaButti K."/>
            <person name="Lindquist E.A."/>
            <person name="Lipzen A."/>
            <person name="Lundell T."/>
            <person name="Morin E."/>
            <person name="Murat C."/>
            <person name="Sun H."/>
            <person name="Tunlid A."/>
            <person name="Henrissat B."/>
            <person name="Grigoriev I.V."/>
            <person name="Hibbett D.S."/>
            <person name="Martin F."/>
            <person name="Nordberg H.P."/>
            <person name="Cantor M.N."/>
            <person name="Hua S.X."/>
        </authorList>
    </citation>
    <scope>NUCLEOTIDE SEQUENCE [LARGE SCALE GENOMIC DNA]</scope>
    <source>
        <strain evidence="2 3">F 1598</strain>
    </source>
</reference>
<keyword evidence="3" id="KW-1185">Reference proteome</keyword>
<dbReference type="OrthoDB" id="3237716at2759"/>
<dbReference type="Proteomes" id="UP000054166">
    <property type="component" value="Unassembled WGS sequence"/>
</dbReference>
<evidence type="ECO:0000256" key="1">
    <source>
        <dbReference type="SAM" id="MobiDB-lite"/>
    </source>
</evidence>
<reference evidence="3" key="2">
    <citation type="submission" date="2015-01" db="EMBL/GenBank/DDBJ databases">
        <title>Evolutionary Origins and Diversification of the Mycorrhizal Mutualists.</title>
        <authorList>
            <consortium name="DOE Joint Genome Institute"/>
            <consortium name="Mycorrhizal Genomics Consortium"/>
            <person name="Kohler A."/>
            <person name="Kuo A."/>
            <person name="Nagy L.G."/>
            <person name="Floudas D."/>
            <person name="Copeland A."/>
            <person name="Barry K.W."/>
            <person name="Cichocki N."/>
            <person name="Veneault-Fourrey C."/>
            <person name="LaButti K."/>
            <person name="Lindquist E.A."/>
            <person name="Lipzen A."/>
            <person name="Lundell T."/>
            <person name="Morin E."/>
            <person name="Murat C."/>
            <person name="Riley R."/>
            <person name="Ohm R."/>
            <person name="Sun H."/>
            <person name="Tunlid A."/>
            <person name="Henrissat B."/>
            <person name="Grigoriev I.V."/>
            <person name="Hibbett D.S."/>
            <person name="Martin F."/>
        </authorList>
    </citation>
    <scope>NUCLEOTIDE SEQUENCE [LARGE SCALE GENOMIC DNA]</scope>
    <source>
        <strain evidence="3">F 1598</strain>
    </source>
</reference>
<sequence length="508" mass="57074">MARNLCNVPDVFYVSQPYPDCHDGHIYAPPPPPEQYNQPQHQFMQPPYQQMPQPELHGQQQQPFMQHYQLLHQQRLMHQYTLPHQPMQHGQPMPNHEAHRTLCQQCQRRHDRILKYVLVVKVIAGNAKREFQAETDMVWDDFHSLVLAYLDSTSDMVELVYKFLGDTGKASHLNDAPCFVGVMECLCQKVSNAHTQAVGLEVKNTASKNTTSKTKKRTREDNIPPTPSEENATQLKSYKQLESAIRCELHHGHCFINRTSGHNNHRHLNHSEMTLWAKKISLGQVTIYNTPHCLNFDCGLTKKPRHLTSPSTPEVHITIQNITSDPTGASISYKKTPSPSPLSQPPNPTHSNPPEECALSGSFPLSGSTPPPLYSETYSPIKCILELIEADKPGKGYNKLKGILGEAGLVSSNHLVMLLEDVMCIIGNIGKMQVRVLHNYVKCSVLPLLRLQGNYDDPEIASPDKGNGNAITAVENSAMEDVLWQLEDKDEESNEDDGYYSGSSEAEL</sequence>
<name>A0A0C3BXA1_PILCF</name>
<dbReference type="EMBL" id="KN832972">
    <property type="protein sequence ID" value="KIM91128.1"/>
    <property type="molecule type" value="Genomic_DNA"/>
</dbReference>
<dbReference type="AlphaFoldDB" id="A0A0C3BXA1"/>
<evidence type="ECO:0000313" key="3">
    <source>
        <dbReference type="Proteomes" id="UP000054166"/>
    </source>
</evidence>
<evidence type="ECO:0000313" key="2">
    <source>
        <dbReference type="EMBL" id="KIM91128.1"/>
    </source>
</evidence>
<feature type="compositionally biased region" description="Polar residues" evidence="1">
    <location>
        <begin position="326"/>
        <end position="335"/>
    </location>
</feature>
<feature type="region of interest" description="Disordered" evidence="1">
    <location>
        <begin position="326"/>
        <end position="362"/>
    </location>
</feature>
<feature type="compositionally biased region" description="Pro residues" evidence="1">
    <location>
        <begin position="338"/>
        <end position="348"/>
    </location>
</feature>
<protein>
    <submittedName>
        <fullName evidence="2">Uncharacterized protein</fullName>
    </submittedName>
</protein>
<gene>
    <name evidence="2" type="ORF">PILCRDRAFT_1331</name>
</gene>
<feature type="region of interest" description="Disordered" evidence="1">
    <location>
        <begin position="204"/>
        <end position="231"/>
    </location>
</feature>
<proteinExistence type="predicted"/>
<accession>A0A0C3BXA1</accession>
<feature type="compositionally biased region" description="Acidic residues" evidence="1">
    <location>
        <begin position="488"/>
        <end position="498"/>
    </location>
</feature>
<dbReference type="InParanoid" id="A0A0C3BXA1"/>
<dbReference type="HOGENOM" id="CLU_536490_0_0_1"/>